<dbReference type="GO" id="GO:0005634">
    <property type="term" value="C:nucleus"/>
    <property type="evidence" value="ECO:0007669"/>
    <property type="project" value="UniProtKB-SubCell"/>
</dbReference>
<reference evidence="18 19" key="1">
    <citation type="journal article" date="2018" name="Nat. Ecol. Evol.">
        <title>Genomic signatures of mitonuclear coevolution across populations of Tigriopus californicus.</title>
        <authorList>
            <person name="Barreto F.S."/>
            <person name="Watson E.T."/>
            <person name="Lima T.G."/>
            <person name="Willett C.S."/>
            <person name="Edmands S."/>
            <person name="Li W."/>
            <person name="Burton R.S."/>
        </authorList>
    </citation>
    <scope>NUCLEOTIDE SEQUENCE [LARGE SCALE GENOMIC DNA]</scope>
    <source>
        <strain evidence="18 19">San Diego</strain>
    </source>
</reference>
<dbReference type="InterPro" id="IPR052190">
    <property type="entry name" value="Euk-Arch_PrmC-MTase"/>
</dbReference>
<evidence type="ECO:0000256" key="4">
    <source>
        <dbReference type="ARBA" id="ARBA00022679"/>
    </source>
</evidence>
<evidence type="ECO:0000256" key="6">
    <source>
        <dbReference type="ARBA" id="ARBA00023242"/>
    </source>
</evidence>
<comment type="catalytic activity">
    <reaction evidence="8">
        <text>methylarsonous acid + S-adenosyl-L-methionine = dimethylarsinate + S-adenosyl-L-homocysteine + 2 H(+)</text>
        <dbReference type="Rhea" id="RHEA:11684"/>
        <dbReference type="ChEBI" id="CHEBI:15378"/>
        <dbReference type="ChEBI" id="CHEBI:16223"/>
        <dbReference type="ChEBI" id="CHEBI:17826"/>
        <dbReference type="ChEBI" id="CHEBI:57856"/>
        <dbReference type="ChEBI" id="CHEBI:59789"/>
    </reaction>
</comment>
<evidence type="ECO:0000256" key="12">
    <source>
        <dbReference type="ARBA" id="ARBA00076540"/>
    </source>
</evidence>
<feature type="domain" description="Methyltransferase small" evidence="17">
    <location>
        <begin position="35"/>
        <end position="127"/>
    </location>
</feature>
<evidence type="ECO:0000256" key="7">
    <source>
        <dbReference type="ARBA" id="ARBA00048619"/>
    </source>
</evidence>
<keyword evidence="3" id="KW-0489">Methyltransferase</keyword>
<evidence type="ECO:0000256" key="5">
    <source>
        <dbReference type="ARBA" id="ARBA00022691"/>
    </source>
</evidence>
<keyword evidence="6" id="KW-0539">Nucleus</keyword>
<comment type="subunit">
    <text evidence="10">Heterodimer; heterodimerization with TRMT112 is required for S-adenosyl-L-methionine-binding.</text>
</comment>
<comment type="subcellular location">
    <subcellularLocation>
        <location evidence="1">Nucleus</location>
    </subcellularLocation>
</comment>
<dbReference type="OrthoDB" id="406152at2759"/>
<evidence type="ECO:0000313" key="19">
    <source>
        <dbReference type="Proteomes" id="UP000318571"/>
    </source>
</evidence>
<keyword evidence="19" id="KW-1185">Reference proteome</keyword>
<comment type="catalytic activity">
    <reaction evidence="7">
        <text>L-lysyl-[histone] + S-adenosyl-L-methionine = N(6)-methyl-L-lysyl-[histone] + S-adenosyl-L-homocysteine + H(+)</text>
        <dbReference type="Rhea" id="RHEA:10024"/>
        <dbReference type="Rhea" id="RHEA-COMP:9845"/>
        <dbReference type="Rhea" id="RHEA-COMP:9846"/>
        <dbReference type="ChEBI" id="CHEBI:15378"/>
        <dbReference type="ChEBI" id="CHEBI:29969"/>
        <dbReference type="ChEBI" id="CHEBI:57856"/>
        <dbReference type="ChEBI" id="CHEBI:59789"/>
        <dbReference type="ChEBI" id="CHEBI:61929"/>
    </reaction>
    <physiologicalReaction direction="left-to-right" evidence="7">
        <dbReference type="Rhea" id="RHEA:10025"/>
    </physiologicalReaction>
</comment>
<evidence type="ECO:0000256" key="14">
    <source>
        <dbReference type="ARBA" id="ARBA00083337"/>
    </source>
</evidence>
<dbReference type="AlphaFoldDB" id="A0A553NCA3"/>
<dbReference type="Pfam" id="PF05175">
    <property type="entry name" value="MTS"/>
    <property type="match status" value="1"/>
</dbReference>
<evidence type="ECO:0000256" key="1">
    <source>
        <dbReference type="ARBA" id="ARBA00004123"/>
    </source>
</evidence>
<comment type="function">
    <text evidence="9">Methyltransferase that can methylate proteins and, to a lower extent, arsenic. Catalytic subunit of a heterodimer with TRMT112, which monomethylates 'Lys-12' of histone H4 (H4K12me1), a modification present at the promoters of numerous genes encoding cell cycle regulators. Catalytic subunit of a heterodimer with TRMT112, which catalyzes N5-methylation of Glu residue of proteins with a Gly-Gln-Xaa-Xaa-Xaa-Arg motif. Methylates ETF1 on 'Gln-185'; ETF1 needs to be complexed to ERF3 in its GTP-bound form to be efficiently methylated. May also play a role in the modulation of arsenic-induced toxicity by mediating the conversion of monomethylarsonous acid (3+) into the less toxic dimethylarsonic acid. It however only plays a limited role in arsenic metabolism compared with AS3MT.</text>
</comment>
<dbReference type="FunFam" id="3.40.50.150:FF:000077">
    <property type="entry name" value="HemK methyltransferase family member 2"/>
    <property type="match status" value="1"/>
</dbReference>
<comment type="similarity">
    <text evidence="2">Belongs to the eukaryotic/archaeal PrmC-related family.</text>
</comment>
<dbReference type="GO" id="GO:0032259">
    <property type="term" value="P:methylation"/>
    <property type="evidence" value="ECO:0007669"/>
    <property type="project" value="UniProtKB-KW"/>
</dbReference>
<dbReference type="InterPro" id="IPR029063">
    <property type="entry name" value="SAM-dependent_MTases_sf"/>
</dbReference>
<dbReference type="GO" id="GO:0035657">
    <property type="term" value="C:eRF1 methyltransferase complex"/>
    <property type="evidence" value="ECO:0007669"/>
    <property type="project" value="TreeGrafter"/>
</dbReference>
<evidence type="ECO:0000256" key="13">
    <source>
        <dbReference type="ARBA" id="ARBA00080992"/>
    </source>
</evidence>
<proteinExistence type="inferred from homology"/>
<dbReference type="GO" id="GO:0003676">
    <property type="term" value="F:nucleic acid binding"/>
    <property type="evidence" value="ECO:0007669"/>
    <property type="project" value="InterPro"/>
</dbReference>
<comment type="caution">
    <text evidence="18">The sequence shown here is derived from an EMBL/GenBank/DDBJ whole genome shotgun (WGS) entry which is preliminary data.</text>
</comment>
<evidence type="ECO:0000256" key="2">
    <source>
        <dbReference type="ARBA" id="ARBA00006149"/>
    </source>
</evidence>
<dbReference type="GO" id="GO:0036009">
    <property type="term" value="F:protein-glutamine N-methyltransferase activity"/>
    <property type="evidence" value="ECO:0007669"/>
    <property type="project" value="UniProtKB-ARBA"/>
</dbReference>
<dbReference type="Gene3D" id="3.40.50.150">
    <property type="entry name" value="Vaccinia Virus protein VP39"/>
    <property type="match status" value="1"/>
</dbReference>
<keyword evidence="5" id="KW-0949">S-adenosyl-L-methionine</keyword>
<evidence type="ECO:0000256" key="10">
    <source>
        <dbReference type="ARBA" id="ARBA00062344"/>
    </source>
</evidence>
<dbReference type="InterPro" id="IPR002052">
    <property type="entry name" value="DNA_methylase_N6_adenine_CS"/>
</dbReference>
<evidence type="ECO:0000256" key="15">
    <source>
        <dbReference type="ARBA" id="ARBA00093624"/>
    </source>
</evidence>
<dbReference type="STRING" id="6832.A0A553NCA3"/>
<protein>
    <recommendedName>
        <fullName evidence="15">Methyltransferase HEMK2</fullName>
    </recommendedName>
    <alternativeName>
        <fullName evidence="14">HemK methyltransferase family member 2</fullName>
    </alternativeName>
    <alternativeName>
        <fullName evidence="12">Lysine N-methyltransferase 9</fullName>
    </alternativeName>
    <alternativeName>
        <fullName evidence="11">Methylarsonite methyltransferase N6AMT1</fullName>
    </alternativeName>
    <alternativeName>
        <fullName evidence="16">Methyltransferase N6AMT1</fullName>
    </alternativeName>
    <alternativeName>
        <fullName evidence="13">Protein N(5)-glutamine methyltransferase</fullName>
    </alternativeName>
</protein>
<accession>A0A553NCA3</accession>
<organism evidence="18 19">
    <name type="scientific">Tigriopus californicus</name>
    <name type="common">Marine copepod</name>
    <dbReference type="NCBI Taxonomy" id="6832"/>
    <lineage>
        <taxon>Eukaryota</taxon>
        <taxon>Metazoa</taxon>
        <taxon>Ecdysozoa</taxon>
        <taxon>Arthropoda</taxon>
        <taxon>Crustacea</taxon>
        <taxon>Multicrustacea</taxon>
        <taxon>Hexanauplia</taxon>
        <taxon>Copepoda</taxon>
        <taxon>Harpacticoida</taxon>
        <taxon>Harpacticidae</taxon>
        <taxon>Tigriopus</taxon>
    </lineage>
</organism>
<name>A0A553NCA3_TIGCA</name>
<evidence type="ECO:0000256" key="8">
    <source>
        <dbReference type="ARBA" id="ARBA00050903"/>
    </source>
</evidence>
<keyword evidence="4" id="KW-0808">Transferase</keyword>
<gene>
    <name evidence="18" type="ORF">TCAL_07689</name>
</gene>
<dbReference type="PROSITE" id="PS00092">
    <property type="entry name" value="N6_MTASE"/>
    <property type="match status" value="1"/>
</dbReference>
<evidence type="ECO:0000313" key="18">
    <source>
        <dbReference type="EMBL" id="TRY63045.1"/>
    </source>
</evidence>
<dbReference type="CDD" id="cd02440">
    <property type="entry name" value="AdoMet_MTases"/>
    <property type="match status" value="1"/>
</dbReference>
<evidence type="ECO:0000256" key="3">
    <source>
        <dbReference type="ARBA" id="ARBA00022603"/>
    </source>
</evidence>
<dbReference type="PANTHER" id="PTHR45875:SF1">
    <property type="entry name" value="METHYLTRANSFERASE N6AMT1"/>
    <property type="match status" value="1"/>
</dbReference>
<sequence length="215" mass="23862">MIRTPNLSHLTRSDYDHVYEPAEDSFLLLDALESQLDDLRDARPGICLEIGSGSGIISTGLASVLPQCAYFCTDINLQACLKTRITGSKNNVHLEISRQNVCQAFLPRLRGQVDVLLCNPPYVTTSECETGQDDLGASWAGGAQGLGLTNRVLELLPDLLSEFGVCFMVYEQCNRPEETLAAQVSDLNLKAQCILKRRCGRELLYVYKFTKLQEK</sequence>
<dbReference type="PANTHER" id="PTHR45875">
    <property type="entry name" value="METHYLTRANSFERASE N6AMT1"/>
    <property type="match status" value="1"/>
</dbReference>
<dbReference type="OMA" id="EWDDWME"/>
<evidence type="ECO:0000256" key="9">
    <source>
        <dbReference type="ARBA" id="ARBA00053180"/>
    </source>
</evidence>
<evidence type="ECO:0000259" key="17">
    <source>
        <dbReference type="Pfam" id="PF05175"/>
    </source>
</evidence>
<evidence type="ECO:0000256" key="16">
    <source>
        <dbReference type="ARBA" id="ARBA00093667"/>
    </source>
</evidence>
<dbReference type="SUPFAM" id="SSF53335">
    <property type="entry name" value="S-adenosyl-L-methionine-dependent methyltransferases"/>
    <property type="match status" value="1"/>
</dbReference>
<evidence type="ECO:0000256" key="11">
    <source>
        <dbReference type="ARBA" id="ARBA00075330"/>
    </source>
</evidence>
<dbReference type="Proteomes" id="UP000318571">
    <property type="component" value="Chromosome 10"/>
</dbReference>
<dbReference type="InterPro" id="IPR007848">
    <property type="entry name" value="Small_mtfrase_dom"/>
</dbReference>
<dbReference type="EMBL" id="VCGU01000458">
    <property type="protein sequence ID" value="TRY63045.1"/>
    <property type="molecule type" value="Genomic_DNA"/>
</dbReference>